<name>A0A1Z5J8R2_FISSO</name>
<comment type="caution">
    <text evidence="3">The sequence shown here is derived from an EMBL/GenBank/DDBJ whole genome shotgun (WGS) entry which is preliminary data.</text>
</comment>
<dbReference type="Pfam" id="PF01535">
    <property type="entry name" value="PPR"/>
    <property type="match status" value="1"/>
</dbReference>
<dbReference type="OrthoDB" id="195747at2759"/>
<evidence type="ECO:0000256" key="2">
    <source>
        <dbReference type="PROSITE-ProRule" id="PRU00708"/>
    </source>
</evidence>
<dbReference type="Gene3D" id="1.25.40.10">
    <property type="entry name" value="Tetratricopeptide repeat domain"/>
    <property type="match status" value="3"/>
</dbReference>
<dbReference type="PROSITE" id="PS51375">
    <property type="entry name" value="PPR"/>
    <property type="match status" value="3"/>
</dbReference>
<dbReference type="PANTHER" id="PTHR47942">
    <property type="entry name" value="TETRATRICOPEPTIDE REPEAT (TPR)-LIKE SUPERFAMILY PROTEIN-RELATED"/>
    <property type="match status" value="1"/>
</dbReference>
<sequence length="728" mass="82686">MASETTSTWTDDSLWLTPEQCDDHLADYIRHNDWEGVLQTLRIMQQLKFVQTEQTFLKCLQATSSSTNNTTSTDNSLLVEVWNALKQTVEPTRMHVEYILRHCCLTPTSSRHDDDEVWSLLRQSSQTHNDAIQVLCRLGQWKWALREWKLLQQQSRLNVSVIDSTQVETYRALWNVCIHAKDCPIQTLLSLLQAAEAILTAADVLELLQKTASQQSWRNVWTLWEFLRQHHAAKLSLECYHAILFHRHVPLATAQSLLRDLQRTQSPTIETYNRVMYLAQRERNVPLVLQLLQELQQKYNLAPNVVTYTHVVRACLQDRQWKRALVLFEVAQDKLGLLDVYLYTAAMEACVALKQSKRALQFLDEMKQQQIVPNSFTYRVAMQAAPHRALEFLHALKATIVDATIPLITYNAALQALAQTAKLQAKEPNDVTTTTNATISANETTPIWQHAVNLLEEIKQQNLQPDGFTYNAVIMCCCYGPWELALQYIQEMQDSAQPPNRLVYTAAIASCGKHGQADHALRLLAQMKQHKIQPDLVTYNAVFNALRVAHRPEQSWQLWNELLEQGTAQPKTLLLTRTAEAGVPKRRYSTGKANLVPDIITITEVIGALAGADESEAYQAHVDGILAYAVERKLLLNGFLDSANEINLSGLTFPVARAACRYLLKHYEHVDNQELTLITGVGKQSNKTSLRDYLKEWLEQEFGLITSIPRYAQGTLVISSESLLGRAS</sequence>
<dbReference type="InterPro" id="IPR051222">
    <property type="entry name" value="PPR/CCM1_RNA-binding"/>
</dbReference>
<feature type="repeat" description="PPR" evidence="2">
    <location>
        <begin position="535"/>
        <end position="569"/>
    </location>
</feature>
<dbReference type="Pfam" id="PF13041">
    <property type="entry name" value="PPR_2"/>
    <property type="match status" value="2"/>
</dbReference>
<dbReference type="Pfam" id="PF13812">
    <property type="entry name" value="PPR_3"/>
    <property type="match status" value="1"/>
</dbReference>
<dbReference type="PANTHER" id="PTHR47942:SF63">
    <property type="entry name" value="PENTATRICOPEPTIDE REPEAT-CONTAINING PROTEIN"/>
    <property type="match status" value="1"/>
</dbReference>
<accession>A0A1Z5J8R2</accession>
<evidence type="ECO:0008006" key="5">
    <source>
        <dbReference type="Google" id="ProtNLM"/>
    </source>
</evidence>
<keyword evidence="4" id="KW-1185">Reference proteome</keyword>
<protein>
    <recommendedName>
        <fullName evidence="5">Smr domain-containing protein</fullName>
    </recommendedName>
</protein>
<proteinExistence type="predicted"/>
<evidence type="ECO:0000256" key="1">
    <source>
        <dbReference type="ARBA" id="ARBA00022737"/>
    </source>
</evidence>
<dbReference type="AlphaFoldDB" id="A0A1Z5J8R2"/>
<organism evidence="3 4">
    <name type="scientific">Fistulifera solaris</name>
    <name type="common">Oleaginous diatom</name>
    <dbReference type="NCBI Taxonomy" id="1519565"/>
    <lineage>
        <taxon>Eukaryota</taxon>
        <taxon>Sar</taxon>
        <taxon>Stramenopiles</taxon>
        <taxon>Ochrophyta</taxon>
        <taxon>Bacillariophyta</taxon>
        <taxon>Bacillariophyceae</taxon>
        <taxon>Bacillariophycidae</taxon>
        <taxon>Naviculales</taxon>
        <taxon>Naviculaceae</taxon>
        <taxon>Fistulifera</taxon>
    </lineage>
</organism>
<gene>
    <name evidence="3" type="ORF">FisN_3Lh593</name>
</gene>
<evidence type="ECO:0000313" key="3">
    <source>
        <dbReference type="EMBL" id="GAX10377.1"/>
    </source>
</evidence>
<feature type="repeat" description="PPR" evidence="2">
    <location>
        <begin position="339"/>
        <end position="373"/>
    </location>
</feature>
<keyword evidence="1" id="KW-0677">Repeat</keyword>
<dbReference type="InterPro" id="IPR011990">
    <property type="entry name" value="TPR-like_helical_dom_sf"/>
</dbReference>
<dbReference type="InterPro" id="IPR002885">
    <property type="entry name" value="PPR_rpt"/>
</dbReference>
<evidence type="ECO:0000313" key="4">
    <source>
        <dbReference type="Proteomes" id="UP000198406"/>
    </source>
</evidence>
<dbReference type="EMBL" id="BDSP01000016">
    <property type="protein sequence ID" value="GAX10377.1"/>
    <property type="molecule type" value="Genomic_DNA"/>
</dbReference>
<dbReference type="NCBIfam" id="TIGR00756">
    <property type="entry name" value="PPR"/>
    <property type="match status" value="2"/>
</dbReference>
<dbReference type="InParanoid" id="A0A1Z5J8R2"/>
<reference evidence="3 4" key="1">
    <citation type="journal article" date="2015" name="Plant Cell">
        <title>Oil accumulation by the oleaginous diatom Fistulifera solaris as revealed by the genome and transcriptome.</title>
        <authorList>
            <person name="Tanaka T."/>
            <person name="Maeda Y."/>
            <person name="Veluchamy A."/>
            <person name="Tanaka M."/>
            <person name="Abida H."/>
            <person name="Marechal E."/>
            <person name="Bowler C."/>
            <person name="Muto M."/>
            <person name="Sunaga Y."/>
            <person name="Tanaka M."/>
            <person name="Yoshino T."/>
            <person name="Taniguchi T."/>
            <person name="Fukuda Y."/>
            <person name="Nemoto M."/>
            <person name="Matsumoto M."/>
            <person name="Wong P.S."/>
            <person name="Aburatani S."/>
            <person name="Fujibuchi W."/>
        </authorList>
    </citation>
    <scope>NUCLEOTIDE SEQUENCE [LARGE SCALE GENOMIC DNA]</scope>
    <source>
        <strain evidence="3 4">JPCC DA0580</strain>
    </source>
</reference>
<feature type="repeat" description="PPR" evidence="2">
    <location>
        <begin position="500"/>
        <end position="534"/>
    </location>
</feature>
<dbReference type="Proteomes" id="UP000198406">
    <property type="component" value="Unassembled WGS sequence"/>
</dbReference>